<feature type="transmembrane region" description="Helical" evidence="1">
    <location>
        <begin position="29"/>
        <end position="49"/>
    </location>
</feature>
<name>A0A4V2Z839_9ACTN</name>
<dbReference type="EMBL" id="SMLD01000117">
    <property type="protein sequence ID" value="TDE38816.1"/>
    <property type="molecule type" value="Genomic_DNA"/>
</dbReference>
<proteinExistence type="predicted"/>
<accession>A0A4V2Z839</accession>
<dbReference type="AlphaFoldDB" id="A0A4V2Z839"/>
<gene>
    <name evidence="2" type="ORF">E1295_33210</name>
</gene>
<keyword evidence="3" id="KW-1185">Reference proteome</keyword>
<dbReference type="Proteomes" id="UP000295136">
    <property type="component" value="Unassembled WGS sequence"/>
</dbReference>
<evidence type="ECO:0000256" key="1">
    <source>
        <dbReference type="SAM" id="Phobius"/>
    </source>
</evidence>
<protein>
    <submittedName>
        <fullName evidence="2">Uncharacterized protein</fullName>
    </submittedName>
</protein>
<feature type="transmembrane region" description="Helical" evidence="1">
    <location>
        <begin position="5"/>
        <end position="23"/>
    </location>
</feature>
<comment type="caution">
    <text evidence="2">The sequence shown here is derived from an EMBL/GenBank/DDBJ whole genome shotgun (WGS) entry which is preliminary data.</text>
</comment>
<dbReference type="RefSeq" id="WP_132636660.1">
    <property type="nucleotide sequence ID" value="NZ_SMLD01000117.1"/>
</dbReference>
<sequence length="336" mass="37231">MNRTGLLGAVVAVGIGLMAIALLGDWPVWLRLLLLVALAICAVAVWLVVPHSAPRYRAEEIDEPPTYHRTSTGEVLLPSTAAGYTFRFSATVQWSSTSASYHSNLSVLAVDAIISRARSIVLREPPALVSLLSKQLDAALSVPRLDSSGQVEAVAGEVTLALPDEDVKRLDRIAELRKQEELWENERRYQKNLRKYLGEDVFKSPGSAVIWWLATKEDRLKEAESLIGTLTRLSAAANDEKAVIEEFLPRQNGEVFREPEPNPIEEASGCLRRLMERIDLPPDSDQGIQFVHRVANDMTAASRPEHAQTILREFGIEFNYSDTAPLNEDSEPEGEP</sequence>
<keyword evidence="1" id="KW-0472">Membrane</keyword>
<keyword evidence="1" id="KW-0812">Transmembrane</keyword>
<evidence type="ECO:0000313" key="2">
    <source>
        <dbReference type="EMBL" id="TDE38816.1"/>
    </source>
</evidence>
<evidence type="ECO:0000313" key="3">
    <source>
        <dbReference type="Proteomes" id="UP000295136"/>
    </source>
</evidence>
<keyword evidence="1" id="KW-1133">Transmembrane helix</keyword>
<reference evidence="2 3" key="1">
    <citation type="submission" date="2019-03" db="EMBL/GenBank/DDBJ databases">
        <title>Draft genome sequences of novel Actinobacteria.</title>
        <authorList>
            <person name="Sahin N."/>
            <person name="Ay H."/>
            <person name="Saygin H."/>
        </authorList>
    </citation>
    <scope>NUCLEOTIDE SEQUENCE [LARGE SCALE GENOMIC DNA]</scope>
    <source>
        <strain evidence="2 3">6K102</strain>
    </source>
</reference>
<organism evidence="2 3">
    <name type="scientific">Nonomuraea mesophila</name>
    <dbReference type="NCBI Taxonomy" id="2530382"/>
    <lineage>
        <taxon>Bacteria</taxon>
        <taxon>Bacillati</taxon>
        <taxon>Actinomycetota</taxon>
        <taxon>Actinomycetes</taxon>
        <taxon>Streptosporangiales</taxon>
        <taxon>Streptosporangiaceae</taxon>
        <taxon>Nonomuraea</taxon>
    </lineage>
</organism>